<protein>
    <submittedName>
        <fullName evidence="3">ABC transporter substrate-binding protein</fullName>
    </submittedName>
</protein>
<dbReference type="EMBL" id="BONO01000017">
    <property type="protein sequence ID" value="GIG36988.1"/>
    <property type="molecule type" value="Genomic_DNA"/>
</dbReference>
<organism evidence="3 4">
    <name type="scientific">Cellulomonas pakistanensis</name>
    <dbReference type="NCBI Taxonomy" id="992287"/>
    <lineage>
        <taxon>Bacteria</taxon>
        <taxon>Bacillati</taxon>
        <taxon>Actinomycetota</taxon>
        <taxon>Actinomycetes</taxon>
        <taxon>Micrococcales</taxon>
        <taxon>Cellulomonadaceae</taxon>
        <taxon>Cellulomonas</taxon>
    </lineage>
</organism>
<dbReference type="Proteomes" id="UP000642125">
    <property type="component" value="Unassembled WGS sequence"/>
</dbReference>
<dbReference type="Gene3D" id="3.40.190.10">
    <property type="entry name" value="Periplasmic binding protein-like II"/>
    <property type="match status" value="1"/>
</dbReference>
<keyword evidence="1" id="KW-0732">Signal</keyword>
<proteinExistence type="predicted"/>
<name>A0A919PB81_9CELL</name>
<dbReference type="SUPFAM" id="SSF53850">
    <property type="entry name" value="Periplasmic binding protein-like II"/>
    <property type="match status" value="1"/>
</dbReference>
<dbReference type="Pfam" id="PF00497">
    <property type="entry name" value="SBP_bac_3"/>
    <property type="match status" value="1"/>
</dbReference>
<accession>A0A919PB81</accession>
<reference evidence="3" key="1">
    <citation type="submission" date="2021-01" db="EMBL/GenBank/DDBJ databases">
        <title>Whole genome shotgun sequence of Cellulomonas pakistanensis NBRC 110800.</title>
        <authorList>
            <person name="Komaki H."/>
            <person name="Tamura T."/>
        </authorList>
    </citation>
    <scope>NUCLEOTIDE SEQUENCE</scope>
    <source>
        <strain evidence="3">NBRC 110800</strain>
    </source>
</reference>
<gene>
    <name evidence="3" type="ORF">Cpa01nite_23690</name>
</gene>
<feature type="domain" description="Solute-binding protein family 3/N-terminal" evidence="2">
    <location>
        <begin position="44"/>
        <end position="126"/>
    </location>
</feature>
<sequence>MARTARPLLTGLLVPVALAALAGCSGGFPADPDGTLERVTGDVLRVGITDNPPWTEAAGGAPPGGLEAELATEFAGTLDAEVDWTVGSEEVLIRDLEAGELDLVVGGFTGRSPWSKQAALTTPYTTVPDEQGKPEPHVMAAPLGENAFLVRLETFLLQNHRDVLP</sequence>
<evidence type="ECO:0000313" key="4">
    <source>
        <dbReference type="Proteomes" id="UP000642125"/>
    </source>
</evidence>
<evidence type="ECO:0000313" key="3">
    <source>
        <dbReference type="EMBL" id="GIG36988.1"/>
    </source>
</evidence>
<dbReference type="AlphaFoldDB" id="A0A919PB81"/>
<dbReference type="RefSeq" id="WP_203669006.1">
    <property type="nucleotide sequence ID" value="NZ_BONO01000017.1"/>
</dbReference>
<comment type="caution">
    <text evidence="3">The sequence shown here is derived from an EMBL/GenBank/DDBJ whole genome shotgun (WGS) entry which is preliminary data.</text>
</comment>
<dbReference type="PROSITE" id="PS51257">
    <property type="entry name" value="PROKAR_LIPOPROTEIN"/>
    <property type="match status" value="1"/>
</dbReference>
<feature type="signal peptide" evidence="1">
    <location>
        <begin position="1"/>
        <end position="22"/>
    </location>
</feature>
<feature type="chain" id="PRO_5037195882" evidence="1">
    <location>
        <begin position="23"/>
        <end position="165"/>
    </location>
</feature>
<evidence type="ECO:0000256" key="1">
    <source>
        <dbReference type="SAM" id="SignalP"/>
    </source>
</evidence>
<dbReference type="InterPro" id="IPR001638">
    <property type="entry name" value="Solute-binding_3/MltF_N"/>
</dbReference>
<keyword evidence="4" id="KW-1185">Reference proteome</keyword>
<evidence type="ECO:0000259" key="2">
    <source>
        <dbReference type="Pfam" id="PF00497"/>
    </source>
</evidence>